<evidence type="ECO:0000313" key="3">
    <source>
        <dbReference type="EMBL" id="MBB4037900.1"/>
    </source>
</evidence>
<proteinExistence type="predicted"/>
<feature type="chain" id="PRO_5032670065" description="BT-3987-like N-terminal domain-containing protein" evidence="1">
    <location>
        <begin position="27"/>
        <end position="441"/>
    </location>
</feature>
<evidence type="ECO:0000313" key="4">
    <source>
        <dbReference type="Proteomes" id="UP000555103"/>
    </source>
</evidence>
<dbReference type="InterPro" id="IPR013320">
    <property type="entry name" value="ConA-like_dom_sf"/>
</dbReference>
<dbReference type="GO" id="GO:0004553">
    <property type="term" value="F:hydrolase activity, hydrolyzing O-glycosyl compounds"/>
    <property type="evidence" value="ECO:0007669"/>
    <property type="project" value="UniProtKB-ARBA"/>
</dbReference>
<organism evidence="3 4">
    <name type="scientific">Dysgonomonas hofstadii</name>
    <dbReference type="NCBI Taxonomy" id="637886"/>
    <lineage>
        <taxon>Bacteria</taxon>
        <taxon>Pseudomonadati</taxon>
        <taxon>Bacteroidota</taxon>
        <taxon>Bacteroidia</taxon>
        <taxon>Bacteroidales</taxon>
        <taxon>Dysgonomonadaceae</taxon>
        <taxon>Dysgonomonas</taxon>
    </lineage>
</organism>
<dbReference type="SUPFAM" id="SSF49899">
    <property type="entry name" value="Concanavalin A-like lectins/glucanases"/>
    <property type="match status" value="1"/>
</dbReference>
<name>A0A840CPG3_9BACT</name>
<keyword evidence="4" id="KW-1185">Reference proteome</keyword>
<dbReference type="Pfam" id="PF08522">
    <property type="entry name" value="BT_3987-like_N"/>
    <property type="match status" value="1"/>
</dbReference>
<gene>
    <name evidence="3" type="ORF">GGR21_003824</name>
</gene>
<reference evidence="3 4" key="1">
    <citation type="submission" date="2020-08" db="EMBL/GenBank/DDBJ databases">
        <title>Genomic Encyclopedia of Type Strains, Phase IV (KMG-IV): sequencing the most valuable type-strain genomes for metagenomic binning, comparative biology and taxonomic classification.</title>
        <authorList>
            <person name="Goeker M."/>
        </authorList>
    </citation>
    <scope>NUCLEOTIDE SEQUENCE [LARGE SCALE GENOMIC DNA]</scope>
    <source>
        <strain evidence="3 4">DSM 104969</strain>
    </source>
</reference>
<feature type="signal peptide" evidence="1">
    <location>
        <begin position="1"/>
        <end position="26"/>
    </location>
</feature>
<dbReference type="Gene3D" id="2.60.120.200">
    <property type="match status" value="1"/>
</dbReference>
<dbReference type="Proteomes" id="UP000555103">
    <property type="component" value="Unassembled WGS sequence"/>
</dbReference>
<evidence type="ECO:0000256" key="1">
    <source>
        <dbReference type="SAM" id="SignalP"/>
    </source>
</evidence>
<dbReference type="Gene3D" id="2.60.40.1740">
    <property type="entry name" value="hypothetical protein (bacova_03559)"/>
    <property type="match status" value="1"/>
</dbReference>
<accession>A0A840CPG3</accession>
<sequence length="441" mass="48499">MRTMINIKYMLLAVAVILGLATCKDAEDAISNRVFLHEASGLEVSSVFVIPDEGTKVVITPRIAQALDHDLEVEIYINKDALDAYNNRYGTSYQMMDEERYQLASTTAVIPAGKVLADPVYIALEPLIPTENKSGFIYALPLAVRSVGNVLPALESSSTFLYAAQPVPMADVPQLQKYCILQLPLSQDYEFSNWTFETLFNASAFTSTSPTYLATARGYNFTNPANEVIGAGLMLRLGDAGLAGNYVNGRIQFAAKGTGTNGLKTDVWHHIAVVSANQQITVYVDGIVDYTLTAPEKHETVRFIAQQGIRLAGENRTGTNIASSTRYRYSQVRLWSEARTLDQLKNNMYGVPENTPNLVGYWKLDSYTTGKATVNVADNDISLTGTTSGRMEIDTYFFKDYTGNNPDGFVDRNPTSNPGGLLFDADKRIEVGYKWDGTKGN</sequence>
<dbReference type="RefSeq" id="WP_183308743.1">
    <property type="nucleotide sequence ID" value="NZ_JACIEP010000019.1"/>
</dbReference>
<protein>
    <recommendedName>
        <fullName evidence="2">BT-3987-like N-terminal domain-containing protein</fullName>
    </recommendedName>
</protein>
<dbReference type="InterPro" id="IPR013728">
    <property type="entry name" value="BT_3987-like_N"/>
</dbReference>
<dbReference type="EMBL" id="JACIEP010000019">
    <property type="protein sequence ID" value="MBB4037900.1"/>
    <property type="molecule type" value="Genomic_DNA"/>
</dbReference>
<keyword evidence="1" id="KW-0732">Signal</keyword>
<comment type="caution">
    <text evidence="3">The sequence shown here is derived from an EMBL/GenBank/DDBJ whole genome shotgun (WGS) entry which is preliminary data.</text>
</comment>
<dbReference type="Pfam" id="PF13385">
    <property type="entry name" value="Laminin_G_3"/>
    <property type="match status" value="1"/>
</dbReference>
<feature type="domain" description="BT-3987-like N-terminal" evidence="2">
    <location>
        <begin position="50"/>
        <end position="149"/>
    </location>
</feature>
<dbReference type="AlphaFoldDB" id="A0A840CPG3"/>
<evidence type="ECO:0000259" key="2">
    <source>
        <dbReference type="Pfam" id="PF08522"/>
    </source>
</evidence>
<dbReference type="GO" id="GO:0005975">
    <property type="term" value="P:carbohydrate metabolic process"/>
    <property type="evidence" value="ECO:0007669"/>
    <property type="project" value="UniProtKB-ARBA"/>
</dbReference>